<gene>
    <name evidence="1" type="ORF">C5C51_01955</name>
</gene>
<name>A0A2S5Y8G7_9MICO</name>
<evidence type="ECO:0008006" key="3">
    <source>
        <dbReference type="Google" id="ProtNLM"/>
    </source>
</evidence>
<proteinExistence type="predicted"/>
<dbReference type="EMBL" id="PSWU01000004">
    <property type="protein sequence ID" value="PPI16197.1"/>
    <property type="molecule type" value="Genomic_DNA"/>
</dbReference>
<protein>
    <recommendedName>
        <fullName evidence="3">Lantibiotic dehydratase N-terminal domain-containing protein</fullName>
    </recommendedName>
</protein>
<evidence type="ECO:0000313" key="1">
    <source>
        <dbReference type="EMBL" id="PPI16197.1"/>
    </source>
</evidence>
<dbReference type="AlphaFoldDB" id="A0A2S5Y8G7"/>
<dbReference type="Proteomes" id="UP000237966">
    <property type="component" value="Unassembled WGS sequence"/>
</dbReference>
<organism evidence="1 2">
    <name type="scientific">Rathayibacter toxicus</name>
    <dbReference type="NCBI Taxonomy" id="145458"/>
    <lineage>
        <taxon>Bacteria</taxon>
        <taxon>Bacillati</taxon>
        <taxon>Actinomycetota</taxon>
        <taxon>Actinomycetes</taxon>
        <taxon>Micrococcales</taxon>
        <taxon>Microbacteriaceae</taxon>
        <taxon>Rathayibacter</taxon>
    </lineage>
</organism>
<sequence>MARELHGSAVAPRRLCIQRVAGLSAERVALVPAGVDELAARLEEVEVVLCQRKAAVSDILHDLVPLLDEDRSLRRAVLDVRRSTRKISPPPIPVNLIARITGALTERSMDADSVAAWAAIVQERAALERAHSNAVTSGVAHACAALELLRDDEAFLGAVADANPDFAAAPGRGALEPGRSSSRSVLAYAVRAAYKTSPFGTLTTVGLAGGASPSRPVVTITHAYAVAWLDALAHDETVAHVFEVEPLTTGGLVGQVEPVGIPAPVETLDVFWRQILRVALRESGVVLDELRGIGRVPLYRLLTIVGGDDPFACYLRMLDAGLLRVVAPWGYGERHSLNALAAWLAVKAPTHPAARLLAELVAETHAVTTVQGVERGRRRVALRDRAESALAGYGYPPAHCRFEAYCDAAPDVVVPGPAPELEAEIERYAAAVGRRLARSAAYDALVAAAVRRCGVGGVIEDPWRWLLTADADKELLTALSTPARVSRSAAEHPRGRSMSVPSAALAFQIVHGEDPLVVVNQLVNGQGGLITRFTELHGDLGRHIAERAQRLAGDAIAVEIVPSWDTTGMQAAAAGTLPRLSLPLDAPVVDDHREVIDFAALRLRHDPATESLELLTSSGVPVVPFSLGLVPGHLVNGPERLLAILADPWQLPHAGAPIVPTLADADAVASQPRWVNGRIVVRRAVWTVPDSLLPAVTSDDAALLRAVARWRRGHGIPPEVFVRLVRARLLLAPVTRKPLPVDLRSPHSLRMLFTLLDGARASGDVLGVEITEALPAPHQFAQVSDGSRRAVEYLVFLDEADLKRKTSR</sequence>
<evidence type="ECO:0000313" key="2">
    <source>
        <dbReference type="Proteomes" id="UP000237966"/>
    </source>
</evidence>
<comment type="caution">
    <text evidence="1">The sequence shown here is derived from an EMBL/GenBank/DDBJ whole genome shotgun (WGS) entry which is preliminary data.</text>
</comment>
<reference evidence="1 2" key="1">
    <citation type="submission" date="2018-02" db="EMBL/GenBank/DDBJ databases">
        <title>Bacteriophage NCPPB3778 and a type I-E CRISPR drive the evolution of the US Biological Select Agent, Rathayibacter toxicus.</title>
        <authorList>
            <person name="Davis E.W.II."/>
            <person name="Tabima J.F."/>
            <person name="Weisberg A.J."/>
            <person name="Lopes L.D."/>
            <person name="Wiseman M.S."/>
            <person name="Wiseman M.S."/>
            <person name="Pupko T."/>
            <person name="Belcher M.S."/>
            <person name="Sechler A.J."/>
            <person name="Tancos M.A."/>
            <person name="Schroeder B.K."/>
            <person name="Murray T.D."/>
            <person name="Luster D.G."/>
            <person name="Schneider W.L."/>
            <person name="Rogers E."/>
            <person name="Andreote F.D."/>
            <person name="Grunwald N.J."/>
            <person name="Putnam M.L."/>
            <person name="Chang J.H."/>
        </authorList>
    </citation>
    <scope>NUCLEOTIDE SEQUENCE [LARGE SCALE GENOMIC DNA]</scope>
    <source>
        <strain evidence="1 2">FH99</strain>
    </source>
</reference>
<accession>A0A2S5Y8G7</accession>